<gene>
    <name evidence="9" type="ORF">HNR73_006287</name>
</gene>
<feature type="transmembrane region" description="Helical" evidence="7">
    <location>
        <begin position="659"/>
        <end position="682"/>
    </location>
</feature>
<name>A0A841FRG5_9ACTN</name>
<dbReference type="AlphaFoldDB" id="A0A841FRG5"/>
<keyword evidence="4 7" id="KW-0812">Transmembrane</keyword>
<feature type="transmembrane region" description="Helical" evidence="7">
    <location>
        <begin position="306"/>
        <end position="332"/>
    </location>
</feature>
<organism evidence="9 10">
    <name type="scientific">Phytomonospora endophytica</name>
    <dbReference type="NCBI Taxonomy" id="714109"/>
    <lineage>
        <taxon>Bacteria</taxon>
        <taxon>Bacillati</taxon>
        <taxon>Actinomycetota</taxon>
        <taxon>Actinomycetes</taxon>
        <taxon>Micromonosporales</taxon>
        <taxon>Micromonosporaceae</taxon>
        <taxon>Phytomonospora</taxon>
    </lineage>
</organism>
<dbReference type="InterPro" id="IPR050545">
    <property type="entry name" value="Mycobact_MmpL"/>
</dbReference>
<evidence type="ECO:0000256" key="7">
    <source>
        <dbReference type="SAM" id="Phobius"/>
    </source>
</evidence>
<dbReference type="Proteomes" id="UP000548476">
    <property type="component" value="Unassembled WGS sequence"/>
</dbReference>
<feature type="transmembrane region" description="Helical" evidence="7">
    <location>
        <begin position="236"/>
        <end position="256"/>
    </location>
</feature>
<reference evidence="9 10" key="1">
    <citation type="submission" date="2020-08" db="EMBL/GenBank/DDBJ databases">
        <title>Genomic Encyclopedia of Type Strains, Phase IV (KMG-IV): sequencing the most valuable type-strain genomes for metagenomic binning, comparative biology and taxonomic classification.</title>
        <authorList>
            <person name="Goeker M."/>
        </authorList>
    </citation>
    <scope>NUCLEOTIDE SEQUENCE [LARGE SCALE GENOMIC DNA]</scope>
    <source>
        <strain evidence="9 10">YIM 65646</strain>
    </source>
</reference>
<sequence length="712" mass="74373">MSAESPAAQRKRPRAVLIATLLVLLASAVYGAGALNVFTLSRFESPGAEAGLAADALLAEFGTGAANVVLFVTATDSDVDSVASAAAGTALTAELAAHPGVAEARSYWTDGSPTLRGDDGTTALVLAHVPGDATEVRAGILPGLTEAFDRDGPALTVAVGGADQLFREAAELARGDFLLAEAIVLPGLLLLLLLLYRRTVAALLTIGIGLLSVLSTLALLRIVANFAEVSTFAANLTLVMGIGLAVDYCLFVITRFREETAAGKSIEDAVSAARAKAGRTVLFSAGTVAVSLSVLLLFPFPFLQSFAYAGIFVPVTAALGAVVVLPAALRLWGHRVTRTPKRSTEDGRWHRLVTAVMRRPVLTGGLALVVVLLLASPFLGVRFGLPDERALPADAPARVVTEQMNAAYPAEETDALQIVTTTAGPGADVAAYAIALSTVDGVAQVDSAAGRFVAGNRVADGDPARAKGAATWLSVVPTAERLDRDGTGLVAEVRAVAAPFAVLVGGYPAELTDFRDAMLDRLPLVLLLILIATFLILFLMTGSVLIPVKATVLNLLSLSVMFGALVWVFQDGNLAEAIGFTPQGSFEPSIPILMFCVAYGLSMDYEVFLLSRIKEEWDRTGDNTAAVARGIQRSAPLVTMAAAILALTFAVYATGDVVFLQMLGVGMALAVLVDATLIRGVLMPAAMRLTGRANWWAPGPLRRLHARVGLRD</sequence>
<evidence type="ECO:0000256" key="3">
    <source>
        <dbReference type="ARBA" id="ARBA00022475"/>
    </source>
</evidence>
<evidence type="ECO:0000259" key="8">
    <source>
        <dbReference type="PROSITE" id="PS50156"/>
    </source>
</evidence>
<dbReference type="PANTHER" id="PTHR33406">
    <property type="entry name" value="MEMBRANE PROTEIN MJ1562-RELATED"/>
    <property type="match status" value="1"/>
</dbReference>
<dbReference type="Gene3D" id="1.20.1640.10">
    <property type="entry name" value="Multidrug efflux transporter AcrB transmembrane domain"/>
    <property type="match status" value="2"/>
</dbReference>
<comment type="caution">
    <text evidence="9">The sequence shown here is derived from an EMBL/GenBank/DDBJ whole genome shotgun (WGS) entry which is preliminary data.</text>
</comment>
<dbReference type="EMBL" id="JACHGT010000016">
    <property type="protein sequence ID" value="MBB6038404.1"/>
    <property type="molecule type" value="Genomic_DNA"/>
</dbReference>
<feature type="transmembrane region" description="Helical" evidence="7">
    <location>
        <begin position="590"/>
        <end position="613"/>
    </location>
</feature>
<evidence type="ECO:0000256" key="2">
    <source>
        <dbReference type="ARBA" id="ARBA00010157"/>
    </source>
</evidence>
<feature type="transmembrane region" description="Helical" evidence="7">
    <location>
        <begin position="361"/>
        <end position="379"/>
    </location>
</feature>
<dbReference type="SUPFAM" id="SSF82866">
    <property type="entry name" value="Multidrug efflux transporter AcrB transmembrane domain"/>
    <property type="match status" value="2"/>
</dbReference>
<evidence type="ECO:0000256" key="4">
    <source>
        <dbReference type="ARBA" id="ARBA00022692"/>
    </source>
</evidence>
<feature type="transmembrane region" description="Helical" evidence="7">
    <location>
        <begin position="277"/>
        <end position="300"/>
    </location>
</feature>
<comment type="subcellular location">
    <subcellularLocation>
        <location evidence="1">Cell membrane</location>
        <topology evidence="1">Multi-pass membrane protein</topology>
    </subcellularLocation>
</comment>
<keyword evidence="6 7" id="KW-0472">Membrane</keyword>
<feature type="transmembrane region" description="Helical" evidence="7">
    <location>
        <begin position="552"/>
        <end position="570"/>
    </location>
</feature>
<feature type="domain" description="SSD" evidence="8">
    <location>
        <begin position="200"/>
        <end position="331"/>
    </location>
</feature>
<proteinExistence type="inferred from homology"/>
<keyword evidence="10" id="KW-1185">Reference proteome</keyword>
<dbReference type="GO" id="GO:0005886">
    <property type="term" value="C:plasma membrane"/>
    <property type="evidence" value="ECO:0007669"/>
    <property type="project" value="UniProtKB-SubCell"/>
</dbReference>
<evidence type="ECO:0000256" key="1">
    <source>
        <dbReference type="ARBA" id="ARBA00004651"/>
    </source>
</evidence>
<dbReference type="RefSeq" id="WP_184791200.1">
    <property type="nucleotide sequence ID" value="NZ_BONT01000009.1"/>
</dbReference>
<evidence type="ECO:0000256" key="6">
    <source>
        <dbReference type="ARBA" id="ARBA00023136"/>
    </source>
</evidence>
<protein>
    <submittedName>
        <fullName evidence="9">RND superfamily putative drug exporter</fullName>
    </submittedName>
</protein>
<dbReference type="Pfam" id="PF03176">
    <property type="entry name" value="MMPL"/>
    <property type="match status" value="2"/>
</dbReference>
<dbReference type="InterPro" id="IPR004869">
    <property type="entry name" value="MMPL_dom"/>
</dbReference>
<feature type="transmembrane region" description="Helical" evidence="7">
    <location>
        <begin position="522"/>
        <end position="540"/>
    </location>
</feature>
<accession>A0A841FRG5</accession>
<feature type="transmembrane region" description="Helical" evidence="7">
    <location>
        <begin position="177"/>
        <end position="196"/>
    </location>
</feature>
<dbReference type="InterPro" id="IPR000731">
    <property type="entry name" value="SSD"/>
</dbReference>
<feature type="transmembrane region" description="Helical" evidence="7">
    <location>
        <begin position="203"/>
        <end position="224"/>
    </location>
</feature>
<feature type="transmembrane region" description="Helical" evidence="7">
    <location>
        <begin position="634"/>
        <end position="653"/>
    </location>
</feature>
<evidence type="ECO:0000313" key="9">
    <source>
        <dbReference type="EMBL" id="MBB6038404.1"/>
    </source>
</evidence>
<evidence type="ECO:0000256" key="5">
    <source>
        <dbReference type="ARBA" id="ARBA00022989"/>
    </source>
</evidence>
<keyword evidence="3" id="KW-1003">Cell membrane</keyword>
<evidence type="ECO:0000313" key="10">
    <source>
        <dbReference type="Proteomes" id="UP000548476"/>
    </source>
</evidence>
<dbReference type="PANTHER" id="PTHR33406:SF11">
    <property type="entry name" value="MEMBRANE PROTEIN SCO6666-RELATED"/>
    <property type="match status" value="1"/>
</dbReference>
<keyword evidence="5 7" id="KW-1133">Transmembrane helix</keyword>
<dbReference type="PROSITE" id="PS50156">
    <property type="entry name" value="SSD"/>
    <property type="match status" value="1"/>
</dbReference>
<comment type="similarity">
    <text evidence="2">Belongs to the resistance-nodulation-cell division (RND) (TC 2.A.6) family. MmpL subfamily.</text>
</comment>